<dbReference type="Gene3D" id="3.90.550.10">
    <property type="entry name" value="Spore Coat Polysaccharide Biosynthesis Protein SpsA, Chain A"/>
    <property type="match status" value="1"/>
</dbReference>
<dbReference type="Pfam" id="PF00535">
    <property type="entry name" value="Glycos_transf_2"/>
    <property type="match status" value="1"/>
</dbReference>
<comment type="caution">
    <text evidence="5">The sequence shown here is derived from an EMBL/GenBank/DDBJ whole genome shotgun (WGS) entry which is preliminary data.</text>
</comment>
<dbReference type="GO" id="GO:0016757">
    <property type="term" value="F:glycosyltransferase activity"/>
    <property type="evidence" value="ECO:0007669"/>
    <property type="project" value="UniProtKB-KW"/>
</dbReference>
<protein>
    <submittedName>
        <fullName evidence="5">Glycosyl transferase</fullName>
    </submittedName>
</protein>
<evidence type="ECO:0000313" key="5">
    <source>
        <dbReference type="EMBL" id="GEP98364.1"/>
    </source>
</evidence>
<keyword evidence="6" id="KW-1185">Reference proteome</keyword>
<sequence>MQPGNNTVTPLVSVIAVNFNNAAVTAELLASVRENSYPAIEMIVVDNASSEDPTLLLQAAMPEVRVVRSQENLGFAGGNNLGIQAATGEYLFFVNNDTEFTDGLVEGLLEIFAAFPDAGMASPKIRYFFQKDTIQYAGYHAVNRLTGRNTMIGSREVDQGQHDAVAETPYGHGAAMMVPRTALEKTGLMPEVYFLYYEELDWCEQFRRKGYKIYYQYKSLIYHKESMTTGKSSPMKTYYLTRNRLLFMRRNIALPARFLFMCYFSIFAIPKNTLQYLLKRETVHLKAFWRGIRWNL</sequence>
<keyword evidence="3 5" id="KW-0808">Transferase</keyword>
<evidence type="ECO:0000256" key="3">
    <source>
        <dbReference type="ARBA" id="ARBA00022679"/>
    </source>
</evidence>
<evidence type="ECO:0000313" key="6">
    <source>
        <dbReference type="Proteomes" id="UP000321436"/>
    </source>
</evidence>
<dbReference type="EMBL" id="BKAU01000006">
    <property type="protein sequence ID" value="GEP98364.1"/>
    <property type="molecule type" value="Genomic_DNA"/>
</dbReference>
<evidence type="ECO:0000256" key="2">
    <source>
        <dbReference type="ARBA" id="ARBA00022676"/>
    </source>
</evidence>
<accession>A0A512RRQ4</accession>
<dbReference type="PANTHER" id="PTHR43179">
    <property type="entry name" value="RHAMNOSYLTRANSFERASE WBBL"/>
    <property type="match status" value="1"/>
</dbReference>
<dbReference type="InterPro" id="IPR001173">
    <property type="entry name" value="Glyco_trans_2-like"/>
</dbReference>
<dbReference type="RefSeq" id="WP_146866856.1">
    <property type="nucleotide sequence ID" value="NZ_BKAU01000006.1"/>
</dbReference>
<evidence type="ECO:0000259" key="4">
    <source>
        <dbReference type="Pfam" id="PF00535"/>
    </source>
</evidence>
<organism evidence="5 6">
    <name type="scientific">Chitinophaga cymbidii</name>
    <dbReference type="NCBI Taxonomy" id="1096750"/>
    <lineage>
        <taxon>Bacteria</taxon>
        <taxon>Pseudomonadati</taxon>
        <taxon>Bacteroidota</taxon>
        <taxon>Chitinophagia</taxon>
        <taxon>Chitinophagales</taxon>
        <taxon>Chitinophagaceae</taxon>
        <taxon>Chitinophaga</taxon>
    </lineage>
</organism>
<dbReference type="OrthoDB" id="9771846at2"/>
<name>A0A512RRQ4_9BACT</name>
<dbReference type="CDD" id="cd04186">
    <property type="entry name" value="GT_2_like_c"/>
    <property type="match status" value="1"/>
</dbReference>
<dbReference type="Proteomes" id="UP000321436">
    <property type="component" value="Unassembled WGS sequence"/>
</dbReference>
<reference evidence="5 6" key="1">
    <citation type="submission" date="2019-07" db="EMBL/GenBank/DDBJ databases">
        <title>Whole genome shotgun sequence of Chitinophaga cymbidii NBRC 109752.</title>
        <authorList>
            <person name="Hosoyama A."/>
            <person name="Uohara A."/>
            <person name="Ohji S."/>
            <person name="Ichikawa N."/>
        </authorList>
    </citation>
    <scope>NUCLEOTIDE SEQUENCE [LARGE SCALE GENOMIC DNA]</scope>
    <source>
        <strain evidence="5 6">NBRC 109752</strain>
    </source>
</reference>
<dbReference type="InterPro" id="IPR029044">
    <property type="entry name" value="Nucleotide-diphossugar_trans"/>
</dbReference>
<feature type="domain" description="Glycosyltransferase 2-like" evidence="4">
    <location>
        <begin position="13"/>
        <end position="151"/>
    </location>
</feature>
<comment type="similarity">
    <text evidence="1">Belongs to the glycosyltransferase 2 family.</text>
</comment>
<proteinExistence type="inferred from homology"/>
<dbReference type="AlphaFoldDB" id="A0A512RRQ4"/>
<keyword evidence="2" id="KW-0328">Glycosyltransferase</keyword>
<dbReference type="PANTHER" id="PTHR43179:SF12">
    <property type="entry name" value="GALACTOFURANOSYLTRANSFERASE GLFT2"/>
    <property type="match status" value="1"/>
</dbReference>
<dbReference type="SUPFAM" id="SSF53448">
    <property type="entry name" value="Nucleotide-diphospho-sugar transferases"/>
    <property type="match status" value="1"/>
</dbReference>
<gene>
    <name evidence="5" type="ORF">CCY01nite_46240</name>
</gene>
<evidence type="ECO:0000256" key="1">
    <source>
        <dbReference type="ARBA" id="ARBA00006739"/>
    </source>
</evidence>